<accession>A0ABP0CVS7</accession>
<reference evidence="1 2" key="1">
    <citation type="submission" date="2024-01" db="EMBL/GenBank/DDBJ databases">
        <authorList>
            <person name="Allen C."/>
            <person name="Tagirdzhanova G."/>
        </authorList>
    </citation>
    <scope>NUCLEOTIDE SEQUENCE [LARGE SCALE GENOMIC DNA]</scope>
</reference>
<dbReference type="PANTHER" id="PTHR31252:SF11">
    <property type="entry name" value="DUF4419 DOMAIN-CONTAINING PROTEIN"/>
    <property type="match status" value="1"/>
</dbReference>
<evidence type="ECO:0000313" key="2">
    <source>
        <dbReference type="Proteomes" id="UP001642406"/>
    </source>
</evidence>
<proteinExistence type="predicted"/>
<sequence length="241" mass="26381">MKMPSSGLLKGQISNLIDENIADPALRLWILPSFSATTLDDEVVAAVIMMSTLQKYFGYVMDCKCCGIPSVTLLGPQSDWEEYGDEPTRFCEMLRPVFRGFVASFTGAPGDAAVVDFWSRMVSRARDSSLNALTGWLAAFCFWHEDGKRLYGDYYASVNYDSVPAGHVSVPVTYISPEDFVTKAKLFAGFVGLKATTAPAEGGPLSAGELASAVAEDVLHTLRTLTGWWMYETNVRNQSRG</sequence>
<dbReference type="Pfam" id="PF14388">
    <property type="entry name" value="DUF4419"/>
    <property type="match status" value="1"/>
</dbReference>
<name>A0ABP0CVS7_9PEZI</name>
<dbReference type="Proteomes" id="UP001642406">
    <property type="component" value="Unassembled WGS sequence"/>
</dbReference>
<gene>
    <name evidence="1" type="ORF">SBRCBS47491_009361</name>
</gene>
<evidence type="ECO:0000313" key="1">
    <source>
        <dbReference type="EMBL" id="CAK7235635.1"/>
    </source>
</evidence>
<organism evidence="1 2">
    <name type="scientific">Sporothrix bragantina</name>
    <dbReference type="NCBI Taxonomy" id="671064"/>
    <lineage>
        <taxon>Eukaryota</taxon>
        <taxon>Fungi</taxon>
        <taxon>Dikarya</taxon>
        <taxon>Ascomycota</taxon>
        <taxon>Pezizomycotina</taxon>
        <taxon>Sordariomycetes</taxon>
        <taxon>Sordariomycetidae</taxon>
        <taxon>Ophiostomatales</taxon>
        <taxon>Ophiostomataceae</taxon>
        <taxon>Sporothrix</taxon>
    </lineage>
</organism>
<dbReference type="EMBL" id="CAWUHC010000144">
    <property type="protein sequence ID" value="CAK7235635.1"/>
    <property type="molecule type" value="Genomic_DNA"/>
</dbReference>
<protein>
    <submittedName>
        <fullName evidence="1">Uncharacterized protein</fullName>
    </submittedName>
</protein>
<dbReference type="InterPro" id="IPR025533">
    <property type="entry name" value="DUF4419"/>
</dbReference>
<comment type="caution">
    <text evidence="1">The sequence shown here is derived from an EMBL/GenBank/DDBJ whole genome shotgun (WGS) entry which is preliminary data.</text>
</comment>
<keyword evidence="2" id="KW-1185">Reference proteome</keyword>
<dbReference type="PANTHER" id="PTHR31252">
    <property type="entry name" value="DUF4419 DOMAIN-CONTAINING PROTEIN"/>
    <property type="match status" value="1"/>
</dbReference>